<feature type="region of interest" description="Disordered" evidence="1">
    <location>
        <begin position="130"/>
        <end position="150"/>
    </location>
</feature>
<protein>
    <recommendedName>
        <fullName evidence="2">HTH cro/C1-type domain-containing protein</fullName>
    </recommendedName>
</protein>
<dbReference type="HOGENOM" id="CLU_066192_4_4_9"/>
<dbReference type="SMART" id="SM00530">
    <property type="entry name" value="HTH_XRE"/>
    <property type="match status" value="1"/>
</dbReference>
<dbReference type="PROSITE" id="PS50943">
    <property type="entry name" value="HTH_CROC1"/>
    <property type="match status" value="1"/>
</dbReference>
<reference evidence="3 4" key="1">
    <citation type="submission" date="2013-01" db="EMBL/GenBank/DDBJ databases">
        <title>The Genome Sequence of Clostridium clostridioforme 90A8.</title>
        <authorList>
            <consortium name="The Broad Institute Genome Sequencing Platform"/>
            <person name="Earl A."/>
            <person name="Ward D."/>
            <person name="Feldgarden M."/>
            <person name="Gevers D."/>
            <person name="Courvalin P."/>
            <person name="Lambert T."/>
            <person name="Walker B."/>
            <person name="Young S.K."/>
            <person name="Zeng Q."/>
            <person name="Gargeya S."/>
            <person name="Fitzgerald M."/>
            <person name="Haas B."/>
            <person name="Abouelleil A."/>
            <person name="Alvarado L."/>
            <person name="Arachchi H.M."/>
            <person name="Berlin A.M."/>
            <person name="Chapman S.B."/>
            <person name="Dewar J."/>
            <person name="Goldberg J."/>
            <person name="Griggs A."/>
            <person name="Gujja S."/>
            <person name="Hansen M."/>
            <person name="Howarth C."/>
            <person name="Imamovic A."/>
            <person name="Larimer J."/>
            <person name="McCowan C."/>
            <person name="Murphy C."/>
            <person name="Neiman D."/>
            <person name="Pearson M."/>
            <person name="Priest M."/>
            <person name="Roberts A."/>
            <person name="Saif S."/>
            <person name="Shea T."/>
            <person name="Sisk P."/>
            <person name="Sykes S."/>
            <person name="Wortman J."/>
            <person name="Nusbaum C."/>
            <person name="Birren B."/>
        </authorList>
    </citation>
    <scope>NUCLEOTIDE SEQUENCE [LARGE SCALE GENOMIC DNA]</scope>
    <source>
        <strain evidence="3 4">90A8</strain>
    </source>
</reference>
<dbReference type="Pfam" id="PF01381">
    <property type="entry name" value="HTH_3"/>
    <property type="match status" value="1"/>
</dbReference>
<dbReference type="InterPro" id="IPR001387">
    <property type="entry name" value="Cro/C1-type_HTH"/>
</dbReference>
<dbReference type="AlphaFoldDB" id="A0A0E2H1X9"/>
<name>A0A0E2H1X9_9FIRM</name>
<dbReference type="EMBL" id="AGYR01000070">
    <property type="protein sequence ID" value="ENZ07002.1"/>
    <property type="molecule type" value="Genomic_DNA"/>
</dbReference>
<dbReference type="InterPro" id="IPR010982">
    <property type="entry name" value="Lambda_DNA-bd_dom_sf"/>
</dbReference>
<dbReference type="RefSeq" id="WP_002594756.1">
    <property type="nucleotide sequence ID" value="NZ_KB850995.1"/>
</dbReference>
<evidence type="ECO:0000256" key="1">
    <source>
        <dbReference type="SAM" id="MobiDB-lite"/>
    </source>
</evidence>
<gene>
    <name evidence="3" type="ORF">HMPREF1090_05344</name>
</gene>
<dbReference type="Gene3D" id="1.10.260.40">
    <property type="entry name" value="lambda repressor-like DNA-binding domains"/>
    <property type="match status" value="1"/>
</dbReference>
<dbReference type="Proteomes" id="UP000013085">
    <property type="component" value="Unassembled WGS sequence"/>
</dbReference>
<dbReference type="CDD" id="cd00093">
    <property type="entry name" value="HTH_XRE"/>
    <property type="match status" value="1"/>
</dbReference>
<evidence type="ECO:0000259" key="2">
    <source>
        <dbReference type="PROSITE" id="PS50943"/>
    </source>
</evidence>
<accession>A0A0E2H1X9</accession>
<feature type="domain" description="HTH cro/C1-type" evidence="2">
    <location>
        <begin position="11"/>
        <end position="65"/>
    </location>
</feature>
<sequence>MENDKMIGLRIQKRRAELKLSFNQVCEMTHISKGNLSGIENAKYLPSSKALLELSRVLDCSIDWILTGENWNSEQNNVLISEPPIPTINGLPITPDELSLVENYRKLNPANKSSLKDFCNYKIYEQSHSQGLSSTSNHGKNNMEGNSEIA</sequence>
<comment type="caution">
    <text evidence="3">The sequence shown here is derived from an EMBL/GenBank/DDBJ whole genome shotgun (WGS) entry which is preliminary data.</text>
</comment>
<evidence type="ECO:0000313" key="3">
    <source>
        <dbReference type="EMBL" id="ENZ07002.1"/>
    </source>
</evidence>
<dbReference type="GO" id="GO:0003677">
    <property type="term" value="F:DNA binding"/>
    <property type="evidence" value="ECO:0007669"/>
    <property type="project" value="InterPro"/>
</dbReference>
<dbReference type="SUPFAM" id="SSF47413">
    <property type="entry name" value="lambda repressor-like DNA-binding domains"/>
    <property type="match status" value="1"/>
</dbReference>
<organism evidence="3 4">
    <name type="scientific">[Clostridium] clostridioforme 90A8</name>
    <dbReference type="NCBI Taxonomy" id="999408"/>
    <lineage>
        <taxon>Bacteria</taxon>
        <taxon>Bacillati</taxon>
        <taxon>Bacillota</taxon>
        <taxon>Clostridia</taxon>
        <taxon>Lachnospirales</taxon>
        <taxon>Lachnospiraceae</taxon>
        <taxon>Enterocloster</taxon>
    </lineage>
</organism>
<evidence type="ECO:0000313" key="4">
    <source>
        <dbReference type="Proteomes" id="UP000013085"/>
    </source>
</evidence>
<proteinExistence type="predicted"/>